<dbReference type="Pfam" id="PF00561">
    <property type="entry name" value="Abhydrolase_1"/>
    <property type="match status" value="1"/>
</dbReference>
<dbReference type="Proteomes" id="UP000540519">
    <property type="component" value="Unassembled WGS sequence"/>
</dbReference>
<evidence type="ECO:0000259" key="1">
    <source>
        <dbReference type="Pfam" id="PF00561"/>
    </source>
</evidence>
<evidence type="ECO:0000313" key="3">
    <source>
        <dbReference type="Proteomes" id="UP000540519"/>
    </source>
</evidence>
<dbReference type="InterPro" id="IPR000073">
    <property type="entry name" value="AB_hydrolase_1"/>
</dbReference>
<proteinExistence type="predicted"/>
<dbReference type="OrthoDB" id="9780932at2"/>
<protein>
    <submittedName>
        <fullName evidence="2">Alpha/beta fold hydrolase</fullName>
    </submittedName>
</protein>
<accession>A0A7X3D2B4</accession>
<keyword evidence="2" id="KW-0378">Hydrolase</keyword>
<dbReference type="InterPro" id="IPR029058">
    <property type="entry name" value="AB_hydrolase_fold"/>
</dbReference>
<dbReference type="InterPro" id="IPR050266">
    <property type="entry name" value="AB_hydrolase_sf"/>
</dbReference>
<sequence>MSVTTVWSQTEFFNSFDDTKIAYTDQGKGDVVLLIHGFINTKESWEDASLKAELLAEGFRVVALDLRGNGESDKPQTEEAYSFDAEVMDIMFLMQHLRLKKYMAVGYSRGSIVLSKLLLKDKRVKKAVLGGMGIDFTNYRWPRKLKFMQAFNGKVTDETKEAVEYAKSVHADFRSLYLQQRFQPYTKKSHLAYVQAKVLVVAGNEDLDNGSPEKLHEAIPKSEFVLVDGNHNETYKTKAFSEAVVSFLD</sequence>
<gene>
    <name evidence="2" type="ORF">D9O36_11205</name>
</gene>
<organism evidence="2 3">
    <name type="scientific">Zobellia amurskyensis</name>
    <dbReference type="NCBI Taxonomy" id="248905"/>
    <lineage>
        <taxon>Bacteria</taxon>
        <taxon>Pseudomonadati</taxon>
        <taxon>Bacteroidota</taxon>
        <taxon>Flavobacteriia</taxon>
        <taxon>Flavobacteriales</taxon>
        <taxon>Flavobacteriaceae</taxon>
        <taxon>Zobellia</taxon>
    </lineage>
</organism>
<dbReference type="GO" id="GO:0016787">
    <property type="term" value="F:hydrolase activity"/>
    <property type="evidence" value="ECO:0007669"/>
    <property type="project" value="UniProtKB-KW"/>
</dbReference>
<dbReference type="SUPFAM" id="SSF53474">
    <property type="entry name" value="alpha/beta-Hydrolases"/>
    <property type="match status" value="1"/>
</dbReference>
<dbReference type="Gene3D" id="3.40.50.1820">
    <property type="entry name" value="alpha/beta hydrolase"/>
    <property type="match status" value="1"/>
</dbReference>
<dbReference type="PANTHER" id="PTHR43798">
    <property type="entry name" value="MONOACYLGLYCEROL LIPASE"/>
    <property type="match status" value="1"/>
</dbReference>
<reference evidence="2 3" key="1">
    <citation type="journal article" date="2019" name="Mar. Drugs">
        <title>Comparative Genomics and CAZyme Genome Repertoires of Marine Zobellia amurskyensis KMM 3526(T) and Zobellia laminariae KMM 3676(T).</title>
        <authorList>
            <person name="Chernysheva N."/>
            <person name="Bystritskaya E."/>
            <person name="Stenkova A."/>
            <person name="Golovkin I."/>
            <person name="Nedashkovskaya O."/>
            <person name="Isaeva M."/>
        </authorList>
    </citation>
    <scope>NUCLEOTIDE SEQUENCE [LARGE SCALE GENOMIC DNA]</scope>
    <source>
        <strain evidence="2 3">KMM 3526</strain>
    </source>
</reference>
<evidence type="ECO:0000313" key="2">
    <source>
        <dbReference type="EMBL" id="MUH36408.1"/>
    </source>
</evidence>
<name>A0A7X3D2B4_9FLAO</name>
<feature type="domain" description="AB hydrolase-1" evidence="1">
    <location>
        <begin position="31"/>
        <end position="143"/>
    </location>
</feature>
<dbReference type="EMBL" id="RCNR01000018">
    <property type="protein sequence ID" value="MUH36408.1"/>
    <property type="molecule type" value="Genomic_DNA"/>
</dbReference>
<dbReference type="AlphaFoldDB" id="A0A7X3D2B4"/>
<comment type="caution">
    <text evidence="2">The sequence shown here is derived from an EMBL/GenBank/DDBJ whole genome shotgun (WGS) entry which is preliminary data.</text>
</comment>
<keyword evidence="3" id="KW-1185">Reference proteome</keyword>